<reference evidence="1 2" key="1">
    <citation type="submission" date="2019-03" db="EMBL/GenBank/DDBJ databases">
        <title>Genomic analyses of the natural microbiome of Caenorhabditis elegans.</title>
        <authorList>
            <person name="Samuel B."/>
        </authorList>
    </citation>
    <scope>NUCLEOTIDE SEQUENCE [LARGE SCALE GENOMIC DNA]</scope>
    <source>
        <strain evidence="1 2">JUb89</strain>
    </source>
</reference>
<accession>A0A4V6NJG3</accession>
<gene>
    <name evidence="1" type="ORF">EC844_101182</name>
</gene>
<evidence type="ECO:0000313" key="1">
    <source>
        <dbReference type="EMBL" id="TCM70908.1"/>
    </source>
</evidence>
<dbReference type="AlphaFoldDB" id="A0A4V6NJG3"/>
<dbReference type="EMBL" id="SLVJ01000001">
    <property type="protein sequence ID" value="TCM70908.1"/>
    <property type="molecule type" value="Genomic_DNA"/>
</dbReference>
<evidence type="ECO:0000313" key="2">
    <source>
        <dbReference type="Proteomes" id="UP000294963"/>
    </source>
</evidence>
<sequence length="184" mass="20872">MKLKTITILLITTALISCSFKNSKNEEQNFNFNKLTQNLNSNNIQLFEVDDQSAVLGAVLKKCLNIDYTKFLGLEKNYLLQKSNVEIANITTFQIKDPAIIPPIQHMTNALFTLPRTNFGDACWEDQYTKPIFSKRVGTTLIVVFSYENFEFPSASASIQTAIIDKPNRYALDDLIQMINSMSD</sequence>
<comment type="caution">
    <text evidence="1">The sequence shown here is derived from an EMBL/GenBank/DDBJ whole genome shotgun (WGS) entry which is preliminary data.</text>
</comment>
<name>A0A4V6NJG3_ACICA</name>
<evidence type="ECO:0008006" key="3">
    <source>
        <dbReference type="Google" id="ProtNLM"/>
    </source>
</evidence>
<dbReference type="Proteomes" id="UP000294963">
    <property type="component" value="Unassembled WGS sequence"/>
</dbReference>
<keyword evidence="2" id="KW-1185">Reference proteome</keyword>
<protein>
    <recommendedName>
        <fullName evidence="3">Lipoprotein</fullName>
    </recommendedName>
</protein>
<proteinExistence type="predicted"/>
<organism evidence="1 2">
    <name type="scientific">Acinetobacter calcoaceticus</name>
    <dbReference type="NCBI Taxonomy" id="471"/>
    <lineage>
        <taxon>Bacteria</taxon>
        <taxon>Pseudomonadati</taxon>
        <taxon>Pseudomonadota</taxon>
        <taxon>Gammaproteobacteria</taxon>
        <taxon>Moraxellales</taxon>
        <taxon>Moraxellaceae</taxon>
        <taxon>Acinetobacter</taxon>
        <taxon>Acinetobacter calcoaceticus/baumannii complex</taxon>
    </lineage>
</organism>
<dbReference type="PROSITE" id="PS51257">
    <property type="entry name" value="PROKAR_LIPOPROTEIN"/>
    <property type="match status" value="1"/>
</dbReference>